<dbReference type="EMBL" id="JBEUOH010000007">
    <property type="protein sequence ID" value="KAL0892523.1"/>
    <property type="molecule type" value="Genomic_DNA"/>
</dbReference>
<organism evidence="3 4">
    <name type="scientific">Loxostege sticticalis</name>
    <name type="common">Beet webworm moth</name>
    <dbReference type="NCBI Taxonomy" id="481309"/>
    <lineage>
        <taxon>Eukaryota</taxon>
        <taxon>Metazoa</taxon>
        <taxon>Ecdysozoa</taxon>
        <taxon>Arthropoda</taxon>
        <taxon>Hexapoda</taxon>
        <taxon>Insecta</taxon>
        <taxon>Pterygota</taxon>
        <taxon>Neoptera</taxon>
        <taxon>Endopterygota</taxon>
        <taxon>Lepidoptera</taxon>
        <taxon>Glossata</taxon>
        <taxon>Ditrysia</taxon>
        <taxon>Pyraloidea</taxon>
        <taxon>Crambidae</taxon>
        <taxon>Pyraustinae</taxon>
        <taxon>Loxostege</taxon>
    </lineage>
</organism>
<gene>
    <name evidence="3" type="ORF">ABMA27_015624</name>
</gene>
<dbReference type="InterPro" id="IPR031942">
    <property type="entry name" value="DUF4774"/>
</dbReference>
<name>A0ABR3I8F5_LOXSC</name>
<feature type="domain" description="DUF4774" evidence="2">
    <location>
        <begin position="385"/>
        <end position="438"/>
    </location>
</feature>
<accession>A0ABR3I8F5</accession>
<comment type="caution">
    <text evidence="3">The sequence shown here is derived from an EMBL/GenBank/DDBJ whole genome shotgun (WGS) entry which is preliminary data.</text>
</comment>
<sequence length="823" mass="88753">MKECGCSDAIVLSALSAISHYSNFLVLALFVLAGVSSLPTNEATTPIDVEVEETDYDNANNKEERSLTYEVSPEANHGNLEDILEKIKAVNEGLKSPKKRQPINYNVQPQTGGGYVIDKDILEKIQQIIATGKLNPSSQKYQESNSLNEDLGAPRYSRHIPFGLTPTMPSGRNPEQQVPMAPVSYVTNMPVLVMPLVNTMNNNGLESNMIEPSYAYQTRAGPSLPFQWPFSQFFPVLIRDPLLTFMGGGGWNNLIQYGQSADVCNRKQKSVDNSEEDSRENFEEQDDNNSIDFVGNFRQGKALKKRNISEKTTLDNNVDNLKKIKKIFSTKATTPKPTKQAYVQEPQDTKTANQEGDLRFPFFGDWTLFGNRKPVAPSPGFFINRLKVRRGGVAIAGPGGVATAGRGGTAIVGPGGLAYTQPGGLAVAGPSARIVALSQEHDLSSIVARLQEQSAIDGSVPRLLEAIPEGKVVATGPVIYYHPNEQTFYRGWGRFPGEYRREGSGFSRRSDEYQYNGGGFLKKPWGGDSFLLYLKPRANAINSPGGVAIANPVSHVVIARNQLGTIAHAPVASAVVGPGGIAHAQSDLYLPASVQYLPFYGGAKGQYLEVKRDSAGTITSEKIVSEDKISSENIFKNSNENLLSKVLAANLLSLKTISTNLLKIHTLGRKTGSLKNTDKARYKNQLAALGEAASNTIKLIEEIGEDVDMLFKTNVTLRKSDDNDDYIEEEGVGIDAPTDNYDVPDVPLGGTIIAEAKPVGLAVIGENGLAASRPIATAVASSGVALARPIATAVAGVNPAALGINFQVNHYGKADTKPDSIVE</sequence>
<dbReference type="Pfam" id="PF15999">
    <property type="entry name" value="DUF4774"/>
    <property type="match status" value="3"/>
</dbReference>
<evidence type="ECO:0000259" key="2">
    <source>
        <dbReference type="Pfam" id="PF15999"/>
    </source>
</evidence>
<evidence type="ECO:0000256" key="1">
    <source>
        <dbReference type="SAM" id="MobiDB-lite"/>
    </source>
</evidence>
<keyword evidence="4" id="KW-1185">Reference proteome</keyword>
<feature type="domain" description="DUF4774" evidence="2">
    <location>
        <begin position="754"/>
        <end position="806"/>
    </location>
</feature>
<feature type="compositionally biased region" description="Acidic residues" evidence="1">
    <location>
        <begin position="273"/>
        <end position="289"/>
    </location>
</feature>
<proteinExistence type="predicted"/>
<dbReference type="Proteomes" id="UP001549920">
    <property type="component" value="Unassembled WGS sequence"/>
</dbReference>
<feature type="region of interest" description="Disordered" evidence="1">
    <location>
        <begin position="266"/>
        <end position="293"/>
    </location>
</feature>
<evidence type="ECO:0000313" key="3">
    <source>
        <dbReference type="EMBL" id="KAL0892523.1"/>
    </source>
</evidence>
<reference evidence="3 4" key="1">
    <citation type="submission" date="2024-06" db="EMBL/GenBank/DDBJ databases">
        <title>A chromosome-level genome assembly of beet webworm, Loxostege sticticalis.</title>
        <authorList>
            <person name="Zhang Y."/>
        </authorList>
    </citation>
    <scope>NUCLEOTIDE SEQUENCE [LARGE SCALE GENOMIC DNA]</scope>
    <source>
        <strain evidence="3">AQ026</strain>
        <tissue evidence="3">Whole body</tissue>
    </source>
</reference>
<protein>
    <recommendedName>
        <fullName evidence="2">DUF4774 domain-containing protein</fullName>
    </recommendedName>
</protein>
<evidence type="ECO:0000313" key="4">
    <source>
        <dbReference type="Proteomes" id="UP001549920"/>
    </source>
</evidence>
<feature type="domain" description="DUF4774" evidence="2">
    <location>
        <begin position="532"/>
        <end position="587"/>
    </location>
</feature>